<dbReference type="KEGG" id="ppr:PBPRB1707"/>
<keyword evidence="1" id="KW-0472">Membrane</keyword>
<name>Q6LGL3_PHOPR</name>
<protein>
    <submittedName>
        <fullName evidence="2">Uncharacterized protein</fullName>
    </submittedName>
</protein>
<gene>
    <name evidence="2" type="ordered locus">PBPRB1707</name>
</gene>
<dbReference type="AlphaFoldDB" id="Q6LGL3"/>
<accession>Q6LGL3</accession>
<keyword evidence="3" id="KW-1185">Reference proteome</keyword>
<feature type="transmembrane region" description="Helical" evidence="1">
    <location>
        <begin position="73"/>
        <end position="90"/>
    </location>
</feature>
<proteinExistence type="predicted"/>
<feature type="transmembrane region" description="Helical" evidence="1">
    <location>
        <begin position="44"/>
        <end position="61"/>
    </location>
</feature>
<reference evidence="3" key="1">
    <citation type="journal article" date="2005" name="Science">
        <title>Life at depth: Photobacterium profundum genome sequence and expression analysis.</title>
        <authorList>
            <person name="Vezzi A."/>
            <person name="Campanaro S."/>
            <person name="D'Angelo M."/>
            <person name="Simonato F."/>
            <person name="Vitulo N."/>
            <person name="Lauro F.M."/>
            <person name="Cestaro A."/>
            <person name="Malacrida G."/>
            <person name="Simionati B."/>
            <person name="Cannata N."/>
            <person name="Romualdi C."/>
            <person name="Bartlett D.H."/>
            <person name="Valle G."/>
        </authorList>
    </citation>
    <scope>NUCLEOTIDE SEQUENCE [LARGE SCALE GENOMIC DNA]</scope>
    <source>
        <strain evidence="3">ATCC BAA-1253 / SS9</strain>
    </source>
</reference>
<feature type="transmembrane region" description="Helical" evidence="1">
    <location>
        <begin position="20"/>
        <end position="38"/>
    </location>
</feature>
<keyword evidence="1" id="KW-0812">Transmembrane</keyword>
<dbReference type="Proteomes" id="UP000000593">
    <property type="component" value="Chromosome 2"/>
</dbReference>
<dbReference type="HOGENOM" id="CLU_2303317_0_0_6"/>
<organism evidence="2 3">
    <name type="scientific">Photobacterium profundum (strain SS9)</name>
    <dbReference type="NCBI Taxonomy" id="298386"/>
    <lineage>
        <taxon>Bacteria</taxon>
        <taxon>Pseudomonadati</taxon>
        <taxon>Pseudomonadota</taxon>
        <taxon>Gammaproteobacteria</taxon>
        <taxon>Vibrionales</taxon>
        <taxon>Vibrionaceae</taxon>
        <taxon>Photobacterium</taxon>
    </lineage>
</organism>
<keyword evidence="1" id="KW-1133">Transmembrane helix</keyword>
<evidence type="ECO:0000313" key="3">
    <source>
        <dbReference type="Proteomes" id="UP000000593"/>
    </source>
</evidence>
<dbReference type="EMBL" id="CR378680">
    <property type="protein sequence ID" value="CAG23567.1"/>
    <property type="molecule type" value="Genomic_DNA"/>
</dbReference>
<sequence length="100" mass="11249">MPFLNKKDAKTNLGFGRVALLIAVPSILIFIISFVVYIMGWSPIVLLASTALYFITPFMMLKRFYAFPTARALIYSSTFFCVVFVTQLAFELGSYATQNV</sequence>
<evidence type="ECO:0000256" key="1">
    <source>
        <dbReference type="SAM" id="Phobius"/>
    </source>
</evidence>
<evidence type="ECO:0000313" key="2">
    <source>
        <dbReference type="EMBL" id="CAG23567.1"/>
    </source>
</evidence>